<organism evidence="2 3">
    <name type="scientific">Phaseolus coccineus</name>
    <name type="common">Scarlet runner bean</name>
    <name type="synonym">Phaseolus multiflorus</name>
    <dbReference type="NCBI Taxonomy" id="3886"/>
    <lineage>
        <taxon>Eukaryota</taxon>
        <taxon>Viridiplantae</taxon>
        <taxon>Streptophyta</taxon>
        <taxon>Embryophyta</taxon>
        <taxon>Tracheophyta</taxon>
        <taxon>Spermatophyta</taxon>
        <taxon>Magnoliopsida</taxon>
        <taxon>eudicotyledons</taxon>
        <taxon>Gunneridae</taxon>
        <taxon>Pentapetalae</taxon>
        <taxon>rosids</taxon>
        <taxon>fabids</taxon>
        <taxon>Fabales</taxon>
        <taxon>Fabaceae</taxon>
        <taxon>Papilionoideae</taxon>
        <taxon>50 kb inversion clade</taxon>
        <taxon>NPAAA clade</taxon>
        <taxon>indigoferoid/millettioid clade</taxon>
        <taxon>Phaseoleae</taxon>
        <taxon>Phaseolus</taxon>
    </lineage>
</organism>
<feature type="region of interest" description="Disordered" evidence="1">
    <location>
        <begin position="1"/>
        <end position="108"/>
    </location>
</feature>
<evidence type="ECO:0000313" key="3">
    <source>
        <dbReference type="Proteomes" id="UP001374584"/>
    </source>
</evidence>
<accession>A0AAN9QCL9</accession>
<evidence type="ECO:0000313" key="2">
    <source>
        <dbReference type="EMBL" id="KAK7326298.1"/>
    </source>
</evidence>
<keyword evidence="3" id="KW-1185">Reference proteome</keyword>
<dbReference type="Proteomes" id="UP001374584">
    <property type="component" value="Unassembled WGS sequence"/>
</dbReference>
<reference evidence="2 3" key="1">
    <citation type="submission" date="2024-01" db="EMBL/GenBank/DDBJ databases">
        <title>The genomes of 5 underutilized Papilionoideae crops provide insights into root nodulation and disease resistanc.</title>
        <authorList>
            <person name="Jiang F."/>
        </authorList>
    </citation>
    <scope>NUCLEOTIDE SEQUENCE [LARGE SCALE GENOMIC DNA]</scope>
    <source>
        <strain evidence="2">JINMINGXINNONG_FW02</strain>
        <tissue evidence="2">Leaves</tissue>
    </source>
</reference>
<dbReference type="AlphaFoldDB" id="A0AAN9QCL9"/>
<feature type="compositionally biased region" description="Basic and acidic residues" evidence="1">
    <location>
        <begin position="61"/>
        <end position="71"/>
    </location>
</feature>
<proteinExistence type="predicted"/>
<feature type="compositionally biased region" description="Polar residues" evidence="1">
    <location>
        <begin position="78"/>
        <end position="90"/>
    </location>
</feature>
<protein>
    <submittedName>
        <fullName evidence="2">Uncharacterized protein</fullName>
    </submittedName>
</protein>
<sequence length="108" mass="12080">MLSARSGWCTSQKWEQTERSSRVQPVDGPKKSRYEAMDLDTPNTTETAATDKASDSAPDEADARAATRESADAEVSAEQRQSIPQENQPNPYHRKAEKEKLYPPPMNK</sequence>
<name>A0AAN9QCL9_PHACN</name>
<gene>
    <name evidence="2" type="ORF">VNO80_33118</name>
</gene>
<evidence type="ECO:0000256" key="1">
    <source>
        <dbReference type="SAM" id="MobiDB-lite"/>
    </source>
</evidence>
<comment type="caution">
    <text evidence="2">The sequence shown here is derived from an EMBL/GenBank/DDBJ whole genome shotgun (WGS) entry which is preliminary data.</text>
</comment>
<dbReference type="EMBL" id="JAYMYR010000071">
    <property type="protein sequence ID" value="KAK7326298.1"/>
    <property type="molecule type" value="Genomic_DNA"/>
</dbReference>